<feature type="compositionally biased region" description="Gly residues" evidence="1">
    <location>
        <begin position="357"/>
        <end position="372"/>
    </location>
</feature>
<dbReference type="Proteomes" id="UP000186817">
    <property type="component" value="Unassembled WGS sequence"/>
</dbReference>
<feature type="region of interest" description="Disordered" evidence="1">
    <location>
        <begin position="345"/>
        <end position="388"/>
    </location>
</feature>
<evidence type="ECO:0000313" key="4">
    <source>
        <dbReference type="Proteomes" id="UP000186817"/>
    </source>
</evidence>
<accession>A0A1Q9DDP3</accession>
<dbReference type="AlphaFoldDB" id="A0A1Q9DDP3"/>
<feature type="transmembrane region" description="Helical" evidence="2">
    <location>
        <begin position="447"/>
        <end position="480"/>
    </location>
</feature>
<reference evidence="3 4" key="1">
    <citation type="submission" date="2016-02" db="EMBL/GenBank/DDBJ databases">
        <title>Genome analysis of coral dinoflagellate symbionts highlights evolutionary adaptations to a symbiotic lifestyle.</title>
        <authorList>
            <person name="Aranda M."/>
            <person name="Li Y."/>
            <person name="Liew Y.J."/>
            <person name="Baumgarten S."/>
            <person name="Simakov O."/>
            <person name="Wilson M."/>
            <person name="Piel J."/>
            <person name="Ashoor H."/>
            <person name="Bougouffa S."/>
            <person name="Bajic V.B."/>
            <person name="Ryu T."/>
            <person name="Ravasi T."/>
            <person name="Bayer T."/>
            <person name="Micklem G."/>
            <person name="Kim H."/>
            <person name="Bhak J."/>
            <person name="Lajeunesse T.C."/>
            <person name="Voolstra C.R."/>
        </authorList>
    </citation>
    <scope>NUCLEOTIDE SEQUENCE [LARGE SCALE GENOMIC DNA]</scope>
    <source>
        <strain evidence="3 4">CCMP2467</strain>
    </source>
</reference>
<sequence length="550" mass="58067">MTVAAARVASKVPTTRATYNPTAMSRLLASAAVAPEHDVYGLNVDLTGWSPSFALVPQLRRMKCVNDLIASEVSNKVIFTLLRVRAIIFEDSVHLGSGVSVNGFPMGWLPSLDSLMHGSWLDACWADVQLEAEKEIERTMRITKQPERSCEAAAEGEDLWAWLALEAAFTRACQIDDATLQVEFNGSTRLSVDNTDKDFLFWRDSTHASRRGLEEDDDDAEAAAFERLGNRKWESFKLFMADAAHCASPPPHFEDAVLPPNRLDVDYEEASNMEEDSEEVNNVEDVAVGEMVDSGTLLGDHMASGDAEVVVPEALVGGGMASGDAEVVVPEALVGGGMASDGAAAEYDGEGPMASGGAVGGPRASGGAAGGGDTDDAEGAEAKASFQKSGSTIGTESIGIMAVCAACSSQDAQKPYPPPEQPPPQRFRQPQGPTPPRAPMLPTGLPMAPMVVVVVVEAFAVSAAIVVVVVAVAVAVAITWDPLSRGYRGSCFCSIAMLRCVQLSPPPPPLPQPPPPLPRPPLPEPAPPPPPPLTRILSIMAPLSSYPLLL</sequence>
<name>A0A1Q9DDP3_SYMMI</name>
<protein>
    <submittedName>
        <fullName evidence="3">Uncharacterized protein</fullName>
    </submittedName>
</protein>
<dbReference type="EMBL" id="LSRX01000587">
    <property type="protein sequence ID" value="OLP93308.1"/>
    <property type="molecule type" value="Genomic_DNA"/>
</dbReference>
<evidence type="ECO:0000313" key="3">
    <source>
        <dbReference type="EMBL" id="OLP93308.1"/>
    </source>
</evidence>
<proteinExistence type="predicted"/>
<evidence type="ECO:0000256" key="2">
    <source>
        <dbReference type="SAM" id="Phobius"/>
    </source>
</evidence>
<keyword evidence="2" id="KW-0812">Transmembrane</keyword>
<keyword evidence="2" id="KW-0472">Membrane</keyword>
<organism evidence="3 4">
    <name type="scientific">Symbiodinium microadriaticum</name>
    <name type="common">Dinoflagellate</name>
    <name type="synonym">Zooxanthella microadriatica</name>
    <dbReference type="NCBI Taxonomy" id="2951"/>
    <lineage>
        <taxon>Eukaryota</taxon>
        <taxon>Sar</taxon>
        <taxon>Alveolata</taxon>
        <taxon>Dinophyceae</taxon>
        <taxon>Suessiales</taxon>
        <taxon>Symbiodiniaceae</taxon>
        <taxon>Symbiodinium</taxon>
    </lineage>
</organism>
<dbReference type="OrthoDB" id="10354609at2759"/>
<gene>
    <name evidence="3" type="ORF">AK812_SmicGene24816</name>
</gene>
<keyword evidence="2" id="KW-1133">Transmembrane helix</keyword>
<comment type="caution">
    <text evidence="3">The sequence shown here is derived from an EMBL/GenBank/DDBJ whole genome shotgun (WGS) entry which is preliminary data.</text>
</comment>
<feature type="region of interest" description="Disordered" evidence="1">
    <location>
        <begin position="411"/>
        <end position="441"/>
    </location>
</feature>
<keyword evidence="4" id="KW-1185">Reference proteome</keyword>
<feature type="compositionally biased region" description="Pro residues" evidence="1">
    <location>
        <begin position="415"/>
        <end position="425"/>
    </location>
</feature>
<feature type="region of interest" description="Disordered" evidence="1">
    <location>
        <begin position="509"/>
        <end position="533"/>
    </location>
</feature>
<evidence type="ECO:0000256" key="1">
    <source>
        <dbReference type="SAM" id="MobiDB-lite"/>
    </source>
</evidence>